<feature type="transmembrane region" description="Helical" evidence="1">
    <location>
        <begin position="131"/>
        <end position="160"/>
    </location>
</feature>
<keyword evidence="1" id="KW-0472">Membrane</keyword>
<name>A0AAN7WIR1_9PEZI</name>
<dbReference type="AlphaFoldDB" id="A0AAN7WIR1"/>
<dbReference type="EMBL" id="JAVRQU010000002">
    <property type="protein sequence ID" value="KAK5706341.1"/>
    <property type="molecule type" value="Genomic_DNA"/>
</dbReference>
<evidence type="ECO:0000256" key="1">
    <source>
        <dbReference type="SAM" id="Phobius"/>
    </source>
</evidence>
<sequence length="184" mass="20051">MASLSNKLSPSTVANDTLATVEPPNAATPTPTPNLLSATFAAIIFAGYVVGYIVFYGAVVCFLCTTTAATVEIVYRIFRCSEPEDGSRPWWRPRVKRDVIFGVTLASAMVEFIVLAMSITPMYESMKGLSYISRALACTFGLLTIKAAVVVLSYVGNFVYRQLRVTRGMNTDECDSERLHAEGP</sequence>
<feature type="transmembrane region" description="Helical" evidence="1">
    <location>
        <begin position="99"/>
        <end position="119"/>
    </location>
</feature>
<accession>A0AAN7WIR1</accession>
<evidence type="ECO:0000313" key="3">
    <source>
        <dbReference type="Proteomes" id="UP001310594"/>
    </source>
</evidence>
<evidence type="ECO:0000313" key="2">
    <source>
        <dbReference type="EMBL" id="KAK5706341.1"/>
    </source>
</evidence>
<protein>
    <submittedName>
        <fullName evidence="2">Uncharacterized protein</fullName>
    </submittedName>
</protein>
<dbReference type="Proteomes" id="UP001310594">
    <property type="component" value="Unassembled WGS sequence"/>
</dbReference>
<comment type="caution">
    <text evidence="2">The sequence shown here is derived from an EMBL/GenBank/DDBJ whole genome shotgun (WGS) entry which is preliminary data.</text>
</comment>
<keyword evidence="1" id="KW-1133">Transmembrane helix</keyword>
<keyword evidence="1" id="KW-0812">Transmembrane</keyword>
<proteinExistence type="predicted"/>
<gene>
    <name evidence="2" type="ORF">LTR97_001329</name>
</gene>
<organism evidence="2 3">
    <name type="scientific">Elasticomyces elasticus</name>
    <dbReference type="NCBI Taxonomy" id="574655"/>
    <lineage>
        <taxon>Eukaryota</taxon>
        <taxon>Fungi</taxon>
        <taxon>Dikarya</taxon>
        <taxon>Ascomycota</taxon>
        <taxon>Pezizomycotina</taxon>
        <taxon>Dothideomycetes</taxon>
        <taxon>Dothideomycetidae</taxon>
        <taxon>Mycosphaerellales</taxon>
        <taxon>Teratosphaeriaceae</taxon>
        <taxon>Elasticomyces</taxon>
    </lineage>
</organism>
<reference evidence="2" key="1">
    <citation type="submission" date="2023-08" db="EMBL/GenBank/DDBJ databases">
        <title>Black Yeasts Isolated from many extreme environments.</title>
        <authorList>
            <person name="Coleine C."/>
            <person name="Stajich J.E."/>
            <person name="Selbmann L."/>
        </authorList>
    </citation>
    <scope>NUCLEOTIDE SEQUENCE</scope>
    <source>
        <strain evidence="2">CCFEE 5810</strain>
    </source>
</reference>